<protein>
    <submittedName>
        <fullName evidence="1">Uncharacterized protein</fullName>
    </submittedName>
</protein>
<sequence length="83" mass="9952">MGYVLPVDNYQYQQYQNRVVKTKQDPYPIEKPFKTQLSMSYMDQEKQLEKHVEHKKKTNVTGHAVDFVYTEMTGKGYFINERI</sequence>
<accession>A0A9X4AJ30</accession>
<organism evidence="1 2">
    <name type="scientific">Aquibacillus koreensis</name>
    <dbReference type="NCBI Taxonomy" id="279446"/>
    <lineage>
        <taxon>Bacteria</taxon>
        <taxon>Bacillati</taxon>
        <taxon>Bacillota</taxon>
        <taxon>Bacilli</taxon>
        <taxon>Bacillales</taxon>
        <taxon>Bacillaceae</taxon>
        <taxon>Aquibacillus</taxon>
    </lineage>
</organism>
<reference evidence="1" key="1">
    <citation type="submission" date="2022-06" db="EMBL/GenBank/DDBJ databases">
        <title>Aquibacillus sp. a new bacterium isolated from soil saline samples.</title>
        <authorList>
            <person name="Galisteo C."/>
            <person name="De La Haba R."/>
            <person name="Sanchez-Porro C."/>
            <person name="Ventosa A."/>
        </authorList>
    </citation>
    <scope>NUCLEOTIDE SEQUENCE</scope>
    <source>
        <strain evidence="1">JCM 12387</strain>
    </source>
</reference>
<dbReference type="AlphaFoldDB" id="A0A9X4AJ30"/>
<evidence type="ECO:0000313" key="1">
    <source>
        <dbReference type="EMBL" id="MDC3420040.1"/>
    </source>
</evidence>
<dbReference type="EMBL" id="JAMQJZ010000004">
    <property type="protein sequence ID" value="MDC3420040.1"/>
    <property type="molecule type" value="Genomic_DNA"/>
</dbReference>
<proteinExistence type="predicted"/>
<comment type="caution">
    <text evidence="1">The sequence shown here is derived from an EMBL/GenBank/DDBJ whole genome shotgun (WGS) entry which is preliminary data.</text>
</comment>
<name>A0A9X4AJ30_9BACI</name>
<dbReference type="RefSeq" id="WP_259868557.1">
    <property type="nucleotide sequence ID" value="NZ_JAMQJZ010000004.1"/>
</dbReference>
<evidence type="ECO:0000313" key="2">
    <source>
        <dbReference type="Proteomes" id="UP001145072"/>
    </source>
</evidence>
<keyword evidence="2" id="KW-1185">Reference proteome</keyword>
<dbReference type="Proteomes" id="UP001145072">
    <property type="component" value="Unassembled WGS sequence"/>
</dbReference>
<gene>
    <name evidence="1" type="ORF">NC661_06625</name>
</gene>